<evidence type="ECO:0000256" key="1">
    <source>
        <dbReference type="ARBA" id="ARBA00004167"/>
    </source>
</evidence>
<dbReference type="FunFam" id="2.60.40.60:FF:000006">
    <property type="entry name" value="Protocadherin alpha 2"/>
    <property type="match status" value="1"/>
</dbReference>
<dbReference type="SUPFAM" id="SSF49313">
    <property type="entry name" value="Cadherin-like"/>
    <property type="match status" value="2"/>
</dbReference>
<evidence type="ECO:0000313" key="12">
    <source>
        <dbReference type="Ensembl" id="ENSMMOP00000021488.1"/>
    </source>
</evidence>
<sequence length="242" mass="27284">MQGMFFRHWIYILLHVSHIWSIAAAQIVYSATEESSLGTTVGNLAKDLHLDVQELEIRGFHISGPNKRYFEVNVKTGILLVKDRIDREELCSRNVKCSLEVEAIVNSPLNLYRFEVKILDINDNAPTFRIPEIVLNVSESAFPGERFTLAKAFDSDVGIYSVKGYKLTQNEHFTLDVQNGGEPTMSAEMVLQKALDREKQPIIQLTLTAVDGGKPPKSGTLHITVNVGPASFWYECYHSPRF</sequence>
<dbReference type="STRING" id="94237.ENSMMOP00000021488"/>
<keyword evidence="7" id="KW-0472">Membrane</keyword>
<dbReference type="CDD" id="cd11304">
    <property type="entry name" value="Cadherin_repeat"/>
    <property type="match status" value="2"/>
</dbReference>
<keyword evidence="13" id="KW-1185">Reference proteome</keyword>
<dbReference type="Ensembl" id="ENSMMOT00000021844.1">
    <property type="protein sequence ID" value="ENSMMOP00000021488.1"/>
    <property type="gene ID" value="ENSMMOG00000016332.1"/>
</dbReference>
<dbReference type="InterPro" id="IPR015919">
    <property type="entry name" value="Cadherin-like_sf"/>
</dbReference>
<evidence type="ECO:0000256" key="10">
    <source>
        <dbReference type="SAM" id="SignalP"/>
    </source>
</evidence>
<dbReference type="InterPro" id="IPR020894">
    <property type="entry name" value="Cadherin_CS"/>
</dbReference>
<accession>A0A3Q3WT99</accession>
<evidence type="ECO:0000256" key="6">
    <source>
        <dbReference type="ARBA" id="ARBA00022989"/>
    </source>
</evidence>
<dbReference type="Pfam" id="PF00028">
    <property type="entry name" value="Cadherin"/>
    <property type="match status" value="1"/>
</dbReference>
<reference evidence="12" key="1">
    <citation type="submission" date="2025-08" db="UniProtKB">
        <authorList>
            <consortium name="Ensembl"/>
        </authorList>
    </citation>
    <scope>IDENTIFICATION</scope>
</reference>
<feature type="chain" id="PRO_5018789174" description="Cadherin domain-containing protein" evidence="10">
    <location>
        <begin position="26"/>
        <end position="242"/>
    </location>
</feature>
<dbReference type="PANTHER" id="PTHR24028">
    <property type="entry name" value="CADHERIN-87A"/>
    <property type="match status" value="1"/>
</dbReference>
<dbReference type="GO" id="GO:0007156">
    <property type="term" value="P:homophilic cell adhesion via plasma membrane adhesion molecules"/>
    <property type="evidence" value="ECO:0007669"/>
    <property type="project" value="InterPro"/>
</dbReference>
<feature type="domain" description="Cadherin" evidence="11">
    <location>
        <begin position="60"/>
        <end position="128"/>
    </location>
</feature>
<protein>
    <recommendedName>
        <fullName evidence="11">Cadherin domain-containing protein</fullName>
    </recommendedName>
</protein>
<keyword evidence="3" id="KW-0677">Repeat</keyword>
<keyword evidence="2" id="KW-0812">Transmembrane</keyword>
<proteinExistence type="predicted"/>
<evidence type="ECO:0000256" key="2">
    <source>
        <dbReference type="ARBA" id="ARBA00022692"/>
    </source>
</evidence>
<dbReference type="PROSITE" id="PS00232">
    <property type="entry name" value="CADHERIN_1"/>
    <property type="match status" value="1"/>
</dbReference>
<dbReference type="InterPro" id="IPR050174">
    <property type="entry name" value="Protocadherin/Cadherin-CA"/>
</dbReference>
<feature type="domain" description="Cadherin" evidence="11">
    <location>
        <begin position="129"/>
        <end position="242"/>
    </location>
</feature>
<evidence type="ECO:0000256" key="4">
    <source>
        <dbReference type="ARBA" id="ARBA00022837"/>
    </source>
</evidence>
<dbReference type="Gene3D" id="2.60.40.60">
    <property type="entry name" value="Cadherins"/>
    <property type="match status" value="2"/>
</dbReference>
<dbReference type="GO" id="GO:0005886">
    <property type="term" value="C:plasma membrane"/>
    <property type="evidence" value="ECO:0007669"/>
    <property type="project" value="InterPro"/>
</dbReference>
<dbReference type="SMART" id="SM00112">
    <property type="entry name" value="CA"/>
    <property type="match status" value="2"/>
</dbReference>
<comment type="subcellular location">
    <subcellularLocation>
        <location evidence="1">Membrane</location>
        <topology evidence="1">Single-pass membrane protein</topology>
    </subcellularLocation>
</comment>
<evidence type="ECO:0000256" key="8">
    <source>
        <dbReference type="ARBA" id="ARBA00023180"/>
    </source>
</evidence>
<keyword evidence="6" id="KW-1133">Transmembrane helix</keyword>
<dbReference type="GO" id="GO:0005509">
    <property type="term" value="F:calcium ion binding"/>
    <property type="evidence" value="ECO:0007669"/>
    <property type="project" value="UniProtKB-UniRule"/>
</dbReference>
<dbReference type="OMA" id="ENPFLEP"/>
<organism evidence="12 13">
    <name type="scientific">Mola mola</name>
    <name type="common">Ocean sunfish</name>
    <name type="synonym">Tetraodon mola</name>
    <dbReference type="NCBI Taxonomy" id="94237"/>
    <lineage>
        <taxon>Eukaryota</taxon>
        <taxon>Metazoa</taxon>
        <taxon>Chordata</taxon>
        <taxon>Craniata</taxon>
        <taxon>Vertebrata</taxon>
        <taxon>Euteleostomi</taxon>
        <taxon>Actinopterygii</taxon>
        <taxon>Neopterygii</taxon>
        <taxon>Teleostei</taxon>
        <taxon>Neoteleostei</taxon>
        <taxon>Acanthomorphata</taxon>
        <taxon>Eupercaria</taxon>
        <taxon>Tetraodontiformes</taxon>
        <taxon>Molidae</taxon>
        <taxon>Mola</taxon>
    </lineage>
</organism>
<dbReference type="Proteomes" id="UP000261620">
    <property type="component" value="Unplaced"/>
</dbReference>
<evidence type="ECO:0000259" key="11">
    <source>
        <dbReference type="PROSITE" id="PS50268"/>
    </source>
</evidence>
<dbReference type="PROSITE" id="PS50268">
    <property type="entry name" value="CADHERIN_2"/>
    <property type="match status" value="2"/>
</dbReference>
<dbReference type="FunFam" id="2.60.40.60:FF:000018">
    <property type="entry name" value="Protocadherin gamma c3"/>
    <property type="match status" value="1"/>
</dbReference>
<evidence type="ECO:0000256" key="3">
    <source>
        <dbReference type="ARBA" id="ARBA00022737"/>
    </source>
</evidence>
<evidence type="ECO:0000256" key="5">
    <source>
        <dbReference type="ARBA" id="ARBA00022889"/>
    </source>
</evidence>
<dbReference type="InterPro" id="IPR002126">
    <property type="entry name" value="Cadherin-like_dom"/>
</dbReference>
<evidence type="ECO:0000313" key="13">
    <source>
        <dbReference type="Proteomes" id="UP000261620"/>
    </source>
</evidence>
<keyword evidence="8" id="KW-0325">Glycoprotein</keyword>
<dbReference type="PANTHER" id="PTHR24028:SF32">
    <property type="entry name" value="CADHERIN-RELATED NEURONAL RECEPTOR VARIABLE 10-RELATED"/>
    <property type="match status" value="1"/>
</dbReference>
<evidence type="ECO:0000256" key="9">
    <source>
        <dbReference type="PROSITE-ProRule" id="PRU00043"/>
    </source>
</evidence>
<dbReference type="PRINTS" id="PR00205">
    <property type="entry name" value="CADHERIN"/>
</dbReference>
<dbReference type="InterPro" id="IPR013164">
    <property type="entry name" value="Cadherin_N"/>
</dbReference>
<feature type="signal peptide" evidence="10">
    <location>
        <begin position="1"/>
        <end position="25"/>
    </location>
</feature>
<dbReference type="Pfam" id="PF08266">
    <property type="entry name" value="Cadherin_2"/>
    <property type="match status" value="1"/>
</dbReference>
<keyword evidence="4 9" id="KW-0106">Calcium</keyword>
<reference evidence="12" key="2">
    <citation type="submission" date="2025-09" db="UniProtKB">
        <authorList>
            <consortium name="Ensembl"/>
        </authorList>
    </citation>
    <scope>IDENTIFICATION</scope>
</reference>
<name>A0A3Q3WT99_MOLML</name>
<evidence type="ECO:0000256" key="7">
    <source>
        <dbReference type="ARBA" id="ARBA00023136"/>
    </source>
</evidence>
<dbReference type="AlphaFoldDB" id="A0A3Q3WT99"/>
<dbReference type="GO" id="GO:0009653">
    <property type="term" value="P:anatomical structure morphogenesis"/>
    <property type="evidence" value="ECO:0007669"/>
    <property type="project" value="UniProtKB-ARBA"/>
</dbReference>
<keyword evidence="10" id="KW-0732">Signal</keyword>
<keyword evidence="5" id="KW-0130">Cell adhesion</keyword>